<gene>
    <name evidence="1" type="ORF">GGR04_003041</name>
</gene>
<name>A0A7W6H5Y9_9HYPH</name>
<reference evidence="1 2" key="1">
    <citation type="submission" date="2020-08" db="EMBL/GenBank/DDBJ databases">
        <title>Genomic Encyclopedia of Type Strains, Phase IV (KMG-IV): sequencing the most valuable type-strain genomes for metagenomic binning, comparative biology and taxonomic classification.</title>
        <authorList>
            <person name="Goeker M."/>
        </authorList>
    </citation>
    <scope>NUCLEOTIDE SEQUENCE [LARGE SCALE GENOMIC DNA]</scope>
    <source>
        <strain evidence="1 2">DSM 102238</strain>
    </source>
</reference>
<dbReference type="AlphaFoldDB" id="A0A7W6H5Y9"/>
<comment type="caution">
    <text evidence="1">The sequence shown here is derived from an EMBL/GenBank/DDBJ whole genome shotgun (WGS) entry which is preliminary data.</text>
</comment>
<sequence>MAAPSGMVATAAAAELPNAAEIRYVRETGAAVYRRAPVVERTRGFVFASAADGYGMCLRAPAKDDGFDHTLLVLQRRIVGSVSQVEDDAAILRRSADVAPCRGRTDWVSAR</sequence>
<evidence type="ECO:0000313" key="2">
    <source>
        <dbReference type="Proteomes" id="UP000542776"/>
    </source>
</evidence>
<dbReference type="RefSeq" id="WP_183200736.1">
    <property type="nucleotide sequence ID" value="NZ_JBHLXI010000018.1"/>
</dbReference>
<evidence type="ECO:0000313" key="1">
    <source>
        <dbReference type="EMBL" id="MBB3999182.1"/>
    </source>
</evidence>
<organism evidence="1 2">
    <name type="scientific">Aureimonas pseudogalii</name>
    <dbReference type="NCBI Taxonomy" id="1744844"/>
    <lineage>
        <taxon>Bacteria</taxon>
        <taxon>Pseudomonadati</taxon>
        <taxon>Pseudomonadota</taxon>
        <taxon>Alphaproteobacteria</taxon>
        <taxon>Hyphomicrobiales</taxon>
        <taxon>Aurantimonadaceae</taxon>
        <taxon>Aureimonas</taxon>
    </lineage>
</organism>
<accession>A0A7W6H5Y9</accession>
<dbReference type="Proteomes" id="UP000542776">
    <property type="component" value="Unassembled WGS sequence"/>
</dbReference>
<proteinExistence type="predicted"/>
<keyword evidence="2" id="KW-1185">Reference proteome</keyword>
<dbReference type="EMBL" id="JACIEK010000008">
    <property type="protein sequence ID" value="MBB3999182.1"/>
    <property type="molecule type" value="Genomic_DNA"/>
</dbReference>
<protein>
    <submittedName>
        <fullName evidence="1">Uncharacterized protein</fullName>
    </submittedName>
</protein>